<dbReference type="OrthoDB" id="3269932at2759"/>
<reference evidence="3 4" key="1">
    <citation type="submission" date="2019-02" db="EMBL/GenBank/DDBJ databases">
        <title>Genome sequencing of the rare red list fungi Phellinidium pouzarii.</title>
        <authorList>
            <person name="Buettner E."/>
            <person name="Kellner H."/>
        </authorList>
    </citation>
    <scope>NUCLEOTIDE SEQUENCE [LARGE SCALE GENOMIC DNA]</scope>
    <source>
        <strain evidence="3 4">DSM 108285</strain>
    </source>
</reference>
<dbReference type="SUPFAM" id="SSF52540">
    <property type="entry name" value="P-loop containing nucleoside triphosphate hydrolases"/>
    <property type="match status" value="1"/>
</dbReference>
<proteinExistence type="predicted"/>
<feature type="domain" description="Nephrocystin 3-like N-terminal" evidence="2">
    <location>
        <begin position="234"/>
        <end position="335"/>
    </location>
</feature>
<protein>
    <recommendedName>
        <fullName evidence="2">Nephrocystin 3-like N-terminal domain-containing protein</fullName>
    </recommendedName>
</protein>
<dbReference type="EMBL" id="SGPK01000236">
    <property type="protein sequence ID" value="THH05801.1"/>
    <property type="molecule type" value="Genomic_DNA"/>
</dbReference>
<dbReference type="InterPro" id="IPR056884">
    <property type="entry name" value="NPHP3-like_N"/>
</dbReference>
<accession>A0A4S4L4J9</accession>
<name>A0A4S4L4J9_9AGAM</name>
<dbReference type="PANTHER" id="PTHR10039:SF17">
    <property type="entry name" value="FUNGAL STAND N-TERMINAL GOODBYE DOMAIN-CONTAINING PROTEIN-RELATED"/>
    <property type="match status" value="1"/>
</dbReference>
<dbReference type="AlphaFoldDB" id="A0A4S4L4J9"/>
<evidence type="ECO:0000313" key="4">
    <source>
        <dbReference type="Proteomes" id="UP000308199"/>
    </source>
</evidence>
<dbReference type="PANTHER" id="PTHR10039">
    <property type="entry name" value="AMELOGENIN"/>
    <property type="match status" value="1"/>
</dbReference>
<keyword evidence="1" id="KW-0677">Repeat</keyword>
<evidence type="ECO:0000313" key="3">
    <source>
        <dbReference type="EMBL" id="THH05801.1"/>
    </source>
</evidence>
<dbReference type="Gene3D" id="3.40.50.300">
    <property type="entry name" value="P-loop containing nucleotide triphosphate hydrolases"/>
    <property type="match status" value="1"/>
</dbReference>
<evidence type="ECO:0000259" key="2">
    <source>
        <dbReference type="Pfam" id="PF24883"/>
    </source>
</evidence>
<organism evidence="3 4">
    <name type="scientific">Phellinidium pouzarii</name>
    <dbReference type="NCBI Taxonomy" id="167371"/>
    <lineage>
        <taxon>Eukaryota</taxon>
        <taxon>Fungi</taxon>
        <taxon>Dikarya</taxon>
        <taxon>Basidiomycota</taxon>
        <taxon>Agaricomycotina</taxon>
        <taxon>Agaricomycetes</taxon>
        <taxon>Hymenochaetales</taxon>
        <taxon>Hymenochaetaceae</taxon>
        <taxon>Phellinidium</taxon>
    </lineage>
</organism>
<gene>
    <name evidence="3" type="ORF">EW145_g4527</name>
</gene>
<dbReference type="InterPro" id="IPR027417">
    <property type="entry name" value="P-loop_NTPase"/>
</dbReference>
<keyword evidence="4" id="KW-1185">Reference proteome</keyword>
<sequence length="337" mass="37237">MSHSTASASASITNSLPLQDAVKLLSSSASSALATKVDLLKKVGQISAFADFVSGLGEAFAELTPISKAVAVAIRKTFERCQKISKAHDSAVNLIYDMASLLPLSDVLRERVKEQETRDVLKSFLELVEETAKVLIEYSSKPKFHARSWAASEQDRFDALKWRLDAMRQNINVFLTAGIHKTVTDNQDIALNIQDVVLDGRDRELLDRLHPVHEAHFDPGHSCLPGTRTAMLKSILDWATSADEPRKLLWLYGLAGSGKSTTASSVANALREHGSLAGCFFFKRDDPERRRPTRFLPTIAYALAHVFSPFQKALLQALKKDPNVAHKAVTLQFETLQ</sequence>
<comment type="caution">
    <text evidence="3">The sequence shown here is derived from an EMBL/GenBank/DDBJ whole genome shotgun (WGS) entry which is preliminary data.</text>
</comment>
<dbReference type="Proteomes" id="UP000308199">
    <property type="component" value="Unassembled WGS sequence"/>
</dbReference>
<evidence type="ECO:0000256" key="1">
    <source>
        <dbReference type="ARBA" id="ARBA00022737"/>
    </source>
</evidence>
<dbReference type="Pfam" id="PF24883">
    <property type="entry name" value="NPHP3_N"/>
    <property type="match status" value="1"/>
</dbReference>